<dbReference type="RefSeq" id="XP_007709469.1">
    <property type="nucleotide sequence ID" value="XM_007711279.1"/>
</dbReference>
<gene>
    <name evidence="2" type="ORF">COCCADRAFT_23990</name>
</gene>
<accession>W6YF17</accession>
<evidence type="ECO:0000313" key="2">
    <source>
        <dbReference type="EMBL" id="EUC36250.1"/>
    </source>
</evidence>
<protein>
    <submittedName>
        <fullName evidence="2">Uncharacterized protein</fullName>
    </submittedName>
</protein>
<dbReference type="AlphaFoldDB" id="W6YF17"/>
<name>W6YF17_COCC2</name>
<dbReference type="Proteomes" id="UP000053841">
    <property type="component" value="Unassembled WGS sequence"/>
</dbReference>
<feature type="region of interest" description="Disordered" evidence="1">
    <location>
        <begin position="35"/>
        <end position="71"/>
    </location>
</feature>
<dbReference type="HOGENOM" id="CLU_1610474_0_0_1"/>
<dbReference type="GeneID" id="19145520"/>
<evidence type="ECO:0000313" key="3">
    <source>
        <dbReference type="Proteomes" id="UP000053841"/>
    </source>
</evidence>
<sequence length="165" mass="18270">MARRIQGVHCSSVYPEYVLFEALATVNPAVGPEKRADARLYPPDPHPKDVGEESFPAYPIPREPGQARQYRPPSIVLDDAKHIHGTCTFEPDGFVDKFSSYPHLFLQFKGPESRGHTLDAAYKPQAHAVSNGSVYPYWIGNSPKNALSAPLAYGKLRAQRLQPTA</sequence>
<proteinExistence type="predicted"/>
<dbReference type="EMBL" id="KI964564">
    <property type="protein sequence ID" value="EUC36250.1"/>
    <property type="molecule type" value="Genomic_DNA"/>
</dbReference>
<organism evidence="2 3">
    <name type="scientific">Cochliobolus carbonum (strain 26-R-13)</name>
    <name type="common">Maize leaf spot fungus</name>
    <name type="synonym">Bipolaris zeicola</name>
    <dbReference type="NCBI Taxonomy" id="930089"/>
    <lineage>
        <taxon>Eukaryota</taxon>
        <taxon>Fungi</taxon>
        <taxon>Dikarya</taxon>
        <taxon>Ascomycota</taxon>
        <taxon>Pezizomycotina</taxon>
        <taxon>Dothideomycetes</taxon>
        <taxon>Pleosporomycetidae</taxon>
        <taxon>Pleosporales</taxon>
        <taxon>Pleosporineae</taxon>
        <taxon>Pleosporaceae</taxon>
        <taxon>Bipolaris</taxon>
    </lineage>
</organism>
<keyword evidence="3" id="KW-1185">Reference proteome</keyword>
<dbReference type="KEGG" id="bze:COCCADRAFT_23990"/>
<reference evidence="2 3" key="1">
    <citation type="journal article" date="2013" name="PLoS Genet.">
        <title>Comparative genome structure, secondary metabolite, and effector coding capacity across Cochliobolus pathogens.</title>
        <authorList>
            <person name="Condon B.J."/>
            <person name="Leng Y."/>
            <person name="Wu D."/>
            <person name="Bushley K.E."/>
            <person name="Ohm R.A."/>
            <person name="Otillar R."/>
            <person name="Martin J."/>
            <person name="Schackwitz W."/>
            <person name="Grimwood J."/>
            <person name="MohdZainudin N."/>
            <person name="Xue C."/>
            <person name="Wang R."/>
            <person name="Manning V.A."/>
            <person name="Dhillon B."/>
            <person name="Tu Z.J."/>
            <person name="Steffenson B.J."/>
            <person name="Salamov A."/>
            <person name="Sun H."/>
            <person name="Lowry S."/>
            <person name="LaButti K."/>
            <person name="Han J."/>
            <person name="Copeland A."/>
            <person name="Lindquist E."/>
            <person name="Barry K."/>
            <person name="Schmutz J."/>
            <person name="Baker S.E."/>
            <person name="Ciuffetti L.M."/>
            <person name="Grigoriev I.V."/>
            <person name="Zhong S."/>
            <person name="Turgeon B.G."/>
        </authorList>
    </citation>
    <scope>NUCLEOTIDE SEQUENCE [LARGE SCALE GENOMIC DNA]</scope>
    <source>
        <strain evidence="2 3">26-R-13</strain>
    </source>
</reference>
<evidence type="ECO:0000256" key="1">
    <source>
        <dbReference type="SAM" id="MobiDB-lite"/>
    </source>
</evidence>